<evidence type="ECO:0000256" key="11">
    <source>
        <dbReference type="ARBA" id="ARBA00023242"/>
    </source>
</evidence>
<reference evidence="15" key="2">
    <citation type="submission" date="2015-07" db="EMBL/GenBank/DDBJ databases">
        <title>Contrasting host-pathogen interactions and genome evolution in two generalist and specialist microsporidian pathogens of mosquitoes.</title>
        <authorList>
            <consortium name="The Broad Institute Genomics Platform"/>
            <consortium name="The Broad Institute Genome Sequencing Center for Infectious Disease"/>
            <person name="Cuomo C.A."/>
            <person name="Sanscrainte N.D."/>
            <person name="Goldberg J.M."/>
            <person name="Heiman D."/>
            <person name="Young S."/>
            <person name="Zeng Q."/>
            <person name="Becnel J.J."/>
            <person name="Birren B.W."/>
        </authorList>
    </citation>
    <scope>NUCLEOTIDE SEQUENCE [LARGE SCALE GENOMIC DNA]</scope>
    <source>
        <strain evidence="15">USNM 41457</strain>
    </source>
</reference>
<dbReference type="Proteomes" id="UP000003163">
    <property type="component" value="Unassembled WGS sequence"/>
</dbReference>
<keyword evidence="11" id="KW-0539">Nucleus</keyword>
<evidence type="ECO:0000256" key="12">
    <source>
        <dbReference type="SAM" id="Coils"/>
    </source>
</evidence>
<feature type="compositionally biased region" description="Polar residues" evidence="13">
    <location>
        <begin position="297"/>
        <end position="307"/>
    </location>
</feature>
<keyword evidence="5" id="KW-0547">Nucleotide-binding</keyword>
<evidence type="ECO:0000256" key="10">
    <source>
        <dbReference type="ARBA" id="ARBA00023204"/>
    </source>
</evidence>
<evidence type="ECO:0000256" key="2">
    <source>
        <dbReference type="ARBA" id="ARBA00004286"/>
    </source>
</evidence>
<keyword evidence="9" id="KW-0233">DNA recombination</keyword>
<evidence type="ECO:0000256" key="9">
    <source>
        <dbReference type="ARBA" id="ARBA00023172"/>
    </source>
</evidence>
<reference evidence="14 15" key="1">
    <citation type="submission" date="2011-08" db="EMBL/GenBank/DDBJ databases">
        <authorList>
            <person name="Liu Z.J."/>
            <person name="Shi F.L."/>
            <person name="Lu J.Q."/>
            <person name="Li M."/>
            <person name="Wang Z.L."/>
        </authorList>
    </citation>
    <scope>NUCLEOTIDE SEQUENCE [LARGE SCALE GENOMIC DNA]</scope>
    <source>
        <strain evidence="14 15">USNM 41457</strain>
    </source>
</reference>
<dbReference type="GO" id="GO:0030915">
    <property type="term" value="C:Smc5-Smc6 complex"/>
    <property type="evidence" value="ECO:0007669"/>
    <property type="project" value="TreeGrafter"/>
</dbReference>
<dbReference type="InterPro" id="IPR027417">
    <property type="entry name" value="P-loop_NTPase"/>
</dbReference>
<evidence type="ECO:0000256" key="4">
    <source>
        <dbReference type="ARBA" id="ARBA00022454"/>
    </source>
</evidence>
<dbReference type="OrthoDB" id="10072614at2759"/>
<protein>
    <recommendedName>
        <fullName evidence="16">RecF/RecN/SMC N-terminal domain-containing protein</fullName>
    </recommendedName>
</protein>
<name>J9DGF1_EDHAE</name>
<keyword evidence="7" id="KW-0067">ATP-binding</keyword>
<evidence type="ECO:0000256" key="13">
    <source>
        <dbReference type="SAM" id="MobiDB-lite"/>
    </source>
</evidence>
<evidence type="ECO:0000256" key="7">
    <source>
        <dbReference type="ARBA" id="ARBA00022840"/>
    </source>
</evidence>
<accession>J9DGF1</accession>
<evidence type="ECO:0000313" key="15">
    <source>
        <dbReference type="Proteomes" id="UP000003163"/>
    </source>
</evidence>
<proteinExistence type="inferred from homology"/>
<dbReference type="SUPFAM" id="SSF52540">
    <property type="entry name" value="P-loop containing nucleoside triphosphate hydrolases"/>
    <property type="match status" value="1"/>
</dbReference>
<keyword evidence="15" id="KW-1185">Reference proteome</keyword>
<keyword evidence="4" id="KW-0158">Chromosome</keyword>
<dbReference type="VEuPathDB" id="MicrosporidiaDB:EDEG_00392"/>
<comment type="caution">
    <text evidence="14">The sequence shown here is derived from an EMBL/GenBank/DDBJ whole genome shotgun (WGS) entry which is preliminary data.</text>
</comment>
<dbReference type="PANTHER" id="PTHR19306:SF6">
    <property type="entry name" value="STRUCTURAL MAINTENANCE OF CHROMOSOMES PROTEIN 6"/>
    <property type="match status" value="1"/>
</dbReference>
<comment type="similarity">
    <text evidence="3">Belongs to the SMC family. SMC6 subfamily.</text>
</comment>
<dbReference type="AlphaFoldDB" id="J9DGF1"/>
<comment type="subcellular location">
    <subcellularLocation>
        <location evidence="2">Chromosome</location>
    </subcellularLocation>
    <subcellularLocation>
        <location evidence="1">Nucleus</location>
    </subcellularLocation>
</comment>
<evidence type="ECO:0000256" key="5">
    <source>
        <dbReference type="ARBA" id="ARBA00022741"/>
    </source>
</evidence>
<dbReference type="GO" id="GO:0003684">
    <property type="term" value="F:damaged DNA binding"/>
    <property type="evidence" value="ECO:0007669"/>
    <property type="project" value="TreeGrafter"/>
</dbReference>
<evidence type="ECO:0000256" key="8">
    <source>
        <dbReference type="ARBA" id="ARBA00023054"/>
    </source>
</evidence>
<dbReference type="GO" id="GO:0000724">
    <property type="term" value="P:double-strand break repair via homologous recombination"/>
    <property type="evidence" value="ECO:0007669"/>
    <property type="project" value="TreeGrafter"/>
</dbReference>
<dbReference type="EMBL" id="AFBI03000004">
    <property type="protein sequence ID" value="EJW01675.1"/>
    <property type="molecule type" value="Genomic_DNA"/>
</dbReference>
<feature type="coiled-coil region" evidence="12">
    <location>
        <begin position="364"/>
        <end position="398"/>
    </location>
</feature>
<dbReference type="GO" id="GO:0003697">
    <property type="term" value="F:single-stranded DNA binding"/>
    <property type="evidence" value="ECO:0007669"/>
    <property type="project" value="TreeGrafter"/>
</dbReference>
<keyword evidence="8 12" id="KW-0175">Coiled coil</keyword>
<evidence type="ECO:0000313" key="14">
    <source>
        <dbReference type="EMBL" id="EJW01675.1"/>
    </source>
</evidence>
<dbReference type="HOGENOM" id="CLU_495236_0_0_1"/>
<organism evidence="14 15">
    <name type="scientific">Edhazardia aedis (strain USNM 41457)</name>
    <name type="common">Microsporidian parasite</name>
    <dbReference type="NCBI Taxonomy" id="1003232"/>
    <lineage>
        <taxon>Eukaryota</taxon>
        <taxon>Fungi</taxon>
        <taxon>Fungi incertae sedis</taxon>
        <taxon>Microsporidia</taxon>
        <taxon>Edhazardia</taxon>
    </lineage>
</organism>
<dbReference type="GO" id="GO:0035861">
    <property type="term" value="C:site of double-strand break"/>
    <property type="evidence" value="ECO:0007669"/>
    <property type="project" value="TreeGrafter"/>
</dbReference>
<gene>
    <name evidence="14" type="ORF">EDEG_00392</name>
</gene>
<dbReference type="STRING" id="1003232.J9DGF1"/>
<dbReference type="PANTHER" id="PTHR19306">
    <property type="entry name" value="STRUCTURAL MAINTENANCE OF CHROMOSOMES 5,6 SMC5, SMC6"/>
    <property type="match status" value="1"/>
</dbReference>
<feature type="region of interest" description="Disordered" evidence="13">
    <location>
        <begin position="277"/>
        <end position="317"/>
    </location>
</feature>
<dbReference type="Gene3D" id="3.40.50.300">
    <property type="entry name" value="P-loop containing nucleotide triphosphate hydrolases"/>
    <property type="match status" value="1"/>
</dbReference>
<evidence type="ECO:0000256" key="3">
    <source>
        <dbReference type="ARBA" id="ARBA00006793"/>
    </source>
</evidence>
<sequence>MADLTKKAAELKKKGFENEYQVSYYNKRREYDQLESKIEIARRNLNAQKENLKSLEKMRDLHFEEDVDCLKQVLEVGISQLNELNTELKRIVTTLDDNFKNINQNKIKLSGLDDNLRNIDDRKYELQARKSNLESSLSNEQSIISRKKDEMSLLKTTIKNKIIEIMKKLHENEVKNIRNNLYDENYLRNKCKLIDIKNYLILQGKETICTAFDCYDKISNINFNGFLSENRADNISDNATNNNKHFDGQKTINTSNNTIDPLATSLEFKTTNLYEHSNNFDSSNNSNRNLNSLTTNYESKLNPSSQPFKKDPATNPQKYSRCDKLREAFECILIPKRIKSLLEIEKIIRDFQEKIEVQKKAGTEEEIKEEIQKLILEKERKEITITSYENDITNLLENTKKRINKREKMKLKECKRANEDFRHYMMKRKYNGKLIFNHEIETLEIKVKLQGNKISGDKNTLSGGERSYAAVCFLLSLWPSVCCPIKILDEFDVYMDNMNRKCAINLITDYINKSKNLSQVLLISPLDTSLVGSKDCEVIVLEPPQRKEKI</sequence>
<keyword evidence="6" id="KW-0227">DNA damage</keyword>
<dbReference type="InParanoid" id="J9DGF1"/>
<evidence type="ECO:0000256" key="1">
    <source>
        <dbReference type="ARBA" id="ARBA00004123"/>
    </source>
</evidence>
<evidence type="ECO:0008006" key="16">
    <source>
        <dbReference type="Google" id="ProtNLM"/>
    </source>
</evidence>
<keyword evidence="10" id="KW-0234">DNA repair</keyword>
<feature type="compositionally biased region" description="Low complexity" evidence="13">
    <location>
        <begin position="277"/>
        <end position="296"/>
    </location>
</feature>
<evidence type="ECO:0000256" key="6">
    <source>
        <dbReference type="ARBA" id="ARBA00022763"/>
    </source>
</evidence>
<dbReference type="GO" id="GO:0005634">
    <property type="term" value="C:nucleus"/>
    <property type="evidence" value="ECO:0007669"/>
    <property type="project" value="UniProtKB-SubCell"/>
</dbReference>
<feature type="coiled-coil region" evidence="12">
    <location>
        <begin position="24"/>
        <end position="65"/>
    </location>
</feature>
<dbReference type="GO" id="GO:0005524">
    <property type="term" value="F:ATP binding"/>
    <property type="evidence" value="ECO:0007669"/>
    <property type="project" value="UniProtKB-KW"/>
</dbReference>